<dbReference type="CDD" id="cd17262">
    <property type="entry name" value="RMtype1_S_Aco12261I-TRD2-CR2"/>
    <property type="match status" value="1"/>
</dbReference>
<dbReference type="RefSeq" id="WP_012584163.1">
    <property type="nucleotide sequence ID" value="NC_011662.2"/>
</dbReference>
<dbReference type="AlphaFoldDB" id="C4ZIB4"/>
<evidence type="ECO:0000256" key="3">
    <source>
        <dbReference type="ARBA" id="ARBA00023125"/>
    </source>
</evidence>
<dbReference type="CDD" id="cd17266">
    <property type="entry name" value="RMtype1_S_Sau1132ORF3780P-TRD2-CR2_like"/>
    <property type="match status" value="1"/>
</dbReference>
<evidence type="ECO:0000259" key="4">
    <source>
        <dbReference type="Pfam" id="PF01420"/>
    </source>
</evidence>
<dbReference type="InterPro" id="IPR000055">
    <property type="entry name" value="Restrct_endonuc_typeI_TRD"/>
</dbReference>
<organism evidence="5 6">
    <name type="scientific">Thauera aminoaromatica</name>
    <dbReference type="NCBI Taxonomy" id="164330"/>
    <lineage>
        <taxon>Bacteria</taxon>
        <taxon>Pseudomonadati</taxon>
        <taxon>Pseudomonadota</taxon>
        <taxon>Betaproteobacteria</taxon>
        <taxon>Rhodocyclales</taxon>
        <taxon>Zoogloeaceae</taxon>
        <taxon>Thauera</taxon>
    </lineage>
</organism>
<dbReference type="PANTHER" id="PTHR30408">
    <property type="entry name" value="TYPE-1 RESTRICTION ENZYME ECOKI SPECIFICITY PROTEIN"/>
    <property type="match status" value="1"/>
</dbReference>
<dbReference type="STRING" id="85643.Tmz1t_0005"/>
<feature type="domain" description="Type I restriction modification DNA specificity" evidence="4">
    <location>
        <begin position="185"/>
        <end position="320"/>
    </location>
</feature>
<dbReference type="SUPFAM" id="SSF116734">
    <property type="entry name" value="DNA methylase specificity domain"/>
    <property type="match status" value="2"/>
</dbReference>
<dbReference type="KEGG" id="tmz:Tmz1t_0005"/>
<reference evidence="6" key="1">
    <citation type="submission" date="2009-05" db="EMBL/GenBank/DDBJ databases">
        <title>Complete sequence of chromosome of Thauera sp. MZ1T.</title>
        <authorList>
            <consortium name="US DOE Joint Genome Institute"/>
            <person name="Lucas S."/>
            <person name="Copeland A."/>
            <person name="Lapidus A."/>
            <person name="Glavina del Rio T."/>
            <person name="Dalin E."/>
            <person name="Tice H."/>
            <person name="Bruce D."/>
            <person name="Goodwin L."/>
            <person name="Pitluck S."/>
            <person name="Sims D."/>
            <person name="Brettin T."/>
            <person name="Detter J.C."/>
            <person name="Han C."/>
            <person name="Larimer F."/>
            <person name="Land M."/>
            <person name="Hauser L."/>
            <person name="Kyrpides N."/>
            <person name="Mikhailova N."/>
            <person name="Sayler G.S."/>
        </authorList>
    </citation>
    <scope>NUCLEOTIDE SEQUENCE [LARGE SCALE GENOMIC DNA]</scope>
    <source>
        <strain evidence="6">MZ1T</strain>
    </source>
</reference>
<evidence type="ECO:0000256" key="2">
    <source>
        <dbReference type="ARBA" id="ARBA00022747"/>
    </source>
</evidence>
<keyword evidence="3" id="KW-0238">DNA-binding</keyword>
<dbReference type="PANTHER" id="PTHR30408:SF13">
    <property type="entry name" value="TYPE I RESTRICTION ENZYME HINDI SPECIFICITY SUBUNIT"/>
    <property type="match status" value="1"/>
</dbReference>
<reference evidence="5 6" key="2">
    <citation type="journal article" date="2012" name="Stand. Genomic Sci.">
        <title>Complete genome sequence of Thauera aminoaromatica strain MZ1T.</title>
        <authorList>
            <person name="Jiang K."/>
            <person name="Sanseverino J."/>
            <person name="Chauhan A."/>
            <person name="Lucas S."/>
            <person name="Copeland A."/>
            <person name="Lapidus A."/>
            <person name="Del Rio T.G."/>
            <person name="Dalin E."/>
            <person name="Tice H."/>
            <person name="Bruce D."/>
            <person name="Goodwin L."/>
            <person name="Pitluck S."/>
            <person name="Sims D."/>
            <person name="Brettin T."/>
            <person name="Detter J.C."/>
            <person name="Han C."/>
            <person name="Chang Y.J."/>
            <person name="Larimer F."/>
            <person name="Land M."/>
            <person name="Hauser L."/>
            <person name="Kyrpides N.C."/>
            <person name="Mikhailova N."/>
            <person name="Moser S."/>
            <person name="Jegier P."/>
            <person name="Close D."/>
            <person name="Debruyn J.M."/>
            <person name="Wang Y."/>
            <person name="Layton A.C."/>
            <person name="Allen M.S."/>
            <person name="Sayler G.S."/>
        </authorList>
    </citation>
    <scope>NUCLEOTIDE SEQUENCE [LARGE SCALE GENOMIC DNA]</scope>
    <source>
        <strain evidence="5 6">MZ1T</strain>
    </source>
</reference>
<dbReference type="GO" id="GO:0003677">
    <property type="term" value="F:DNA binding"/>
    <property type="evidence" value="ECO:0007669"/>
    <property type="project" value="UniProtKB-KW"/>
</dbReference>
<evidence type="ECO:0000313" key="6">
    <source>
        <dbReference type="Proteomes" id="UP000002186"/>
    </source>
</evidence>
<keyword evidence="6" id="KW-1185">Reference proteome</keyword>
<dbReference type="OrthoDB" id="9798929at2"/>
<evidence type="ECO:0000256" key="1">
    <source>
        <dbReference type="ARBA" id="ARBA00010923"/>
    </source>
</evidence>
<accession>C4ZIB4</accession>
<comment type="similarity">
    <text evidence="1">Belongs to the type-I restriction system S methylase family.</text>
</comment>
<name>C4ZIB4_THASP</name>
<dbReference type="Gene3D" id="3.90.220.20">
    <property type="entry name" value="DNA methylase specificity domains"/>
    <property type="match status" value="2"/>
</dbReference>
<dbReference type="InterPro" id="IPR052021">
    <property type="entry name" value="Type-I_RS_S_subunit"/>
</dbReference>
<protein>
    <submittedName>
        <fullName evidence="5">Restriction modification system DNA specificity domain protein</fullName>
    </submittedName>
</protein>
<dbReference type="REBASE" id="19407">
    <property type="entry name" value="S.TspMZORF4P"/>
</dbReference>
<dbReference type="GO" id="GO:0009307">
    <property type="term" value="P:DNA restriction-modification system"/>
    <property type="evidence" value="ECO:0007669"/>
    <property type="project" value="UniProtKB-KW"/>
</dbReference>
<dbReference type="Proteomes" id="UP000002186">
    <property type="component" value="Chromosome"/>
</dbReference>
<dbReference type="HOGENOM" id="CLU_021095_2_2_4"/>
<gene>
    <name evidence="5" type="ordered locus">Tmz1t_0005</name>
</gene>
<feature type="domain" description="Type I restriction modification DNA specificity" evidence="4">
    <location>
        <begin position="6"/>
        <end position="152"/>
    </location>
</feature>
<dbReference type="EMBL" id="CP001281">
    <property type="protein sequence ID" value="ACK52808.1"/>
    <property type="molecule type" value="Genomic_DNA"/>
</dbReference>
<proteinExistence type="inferred from homology"/>
<sequence length="378" mass="42474">MNEFFDVTLGEVVDFFNGKAIKPGQDGEYPAYGSNGLIGGAPDWKYENSIIIGRVGAYCGSVAYCKSRFWASDNTIVARPKSGDVGYFYYLLKALELNRYAGGAAQPLVTQTVLKGVPARVPDIPTQRRIASILSAYDDLIENNTRRIAILEEMARRIYEEWFVRFRFPGHEQVKMVESELGLIPEGWKATNIGEVAENHDRKRKPLSKMQREKFKGPYPYYGAAKIFDYVEDYIFDGRFVLMAEDGSVITPDGFPVLQLANGRFWANNHTHILRGTPDASTEFIYLRLSSQKVSGYITGAAQPKITQANMNRIPVCLPPRDLMARFTELVGPKFDLIDCLERKHTNLRATRDLLLPKLISGELDVSTLPEPEEAIAA</sequence>
<dbReference type="InterPro" id="IPR044946">
    <property type="entry name" value="Restrct_endonuc_typeI_TRD_sf"/>
</dbReference>
<keyword evidence="2" id="KW-0680">Restriction system</keyword>
<dbReference type="eggNOG" id="COG0732">
    <property type="taxonomic scope" value="Bacteria"/>
</dbReference>
<dbReference type="Pfam" id="PF01420">
    <property type="entry name" value="Methylase_S"/>
    <property type="match status" value="2"/>
</dbReference>
<evidence type="ECO:0000313" key="5">
    <source>
        <dbReference type="EMBL" id="ACK52808.1"/>
    </source>
</evidence>